<dbReference type="KEGG" id="bhr:BH0107"/>
<sequence length="146" mass="16796">MVMNLRHKARVLAFQKIYSIDVNCKAKDNIYDIFGLEDHGVDLEEDLKLFYSVLVNGTCDNLESIDKLISDISLNWRLDRMDKVDLAILRVSVYSLKFQNLDVPKRVIIDEAILIAKKYGSKNSYKFVNGILDALLKDMESSFESK</sequence>
<dbReference type="EMBL" id="CP000048">
    <property type="protein sequence ID" value="AAX16628.1"/>
    <property type="molecule type" value="Genomic_DNA"/>
</dbReference>
<dbReference type="PANTHER" id="PTHR11078:SF3">
    <property type="entry name" value="ANTITERMINATION NUSB DOMAIN-CONTAINING PROTEIN"/>
    <property type="match status" value="1"/>
</dbReference>
<dbReference type="GO" id="GO:0006353">
    <property type="term" value="P:DNA-templated transcription termination"/>
    <property type="evidence" value="ECO:0007669"/>
    <property type="project" value="UniProtKB-UniRule"/>
</dbReference>
<dbReference type="GO" id="GO:0031564">
    <property type="term" value="P:transcription antitermination"/>
    <property type="evidence" value="ECO:0007669"/>
    <property type="project" value="UniProtKB-KW"/>
</dbReference>
<evidence type="ECO:0000313" key="9">
    <source>
        <dbReference type="Proteomes" id="UP000008834"/>
    </source>
</evidence>
<organism evidence="8 9">
    <name type="scientific">Borrelia hermsii (strain HS1 / DAH)</name>
    <dbReference type="NCBI Taxonomy" id="314723"/>
    <lineage>
        <taxon>Bacteria</taxon>
        <taxon>Pseudomonadati</taxon>
        <taxon>Spirochaetota</taxon>
        <taxon>Spirochaetia</taxon>
        <taxon>Spirochaetales</taxon>
        <taxon>Borreliaceae</taxon>
        <taxon>Borrelia</taxon>
    </lineage>
</organism>
<dbReference type="InterPro" id="IPR011605">
    <property type="entry name" value="NusB_fam"/>
</dbReference>
<comment type="similarity">
    <text evidence="1 6">Belongs to the NusB family.</text>
</comment>
<dbReference type="InterPro" id="IPR035926">
    <property type="entry name" value="NusB-like_sf"/>
</dbReference>
<dbReference type="InterPro" id="IPR006027">
    <property type="entry name" value="NusB_RsmB_TIM44"/>
</dbReference>
<dbReference type="AlphaFoldDB" id="A0AA34WD87"/>
<reference evidence="9" key="1">
    <citation type="submission" date="2004-12" db="EMBL/GenBank/DDBJ databases">
        <title>The genome sequence of Borrelia hermsii and Borrelia turicatae: comparative analysis of two agents of endemic N. America relapsing fever.</title>
        <authorList>
            <person name="Porcella S.F."/>
            <person name="Raffel S.J."/>
            <person name="Schrumpf M.E."/>
            <person name="Montgomery B."/>
            <person name="Smith T."/>
            <person name="Schwan T.G."/>
        </authorList>
    </citation>
    <scope>NUCLEOTIDE SEQUENCE [LARGE SCALE GENOMIC DNA]</scope>
    <source>
        <strain evidence="9">HS1 / DAH</strain>
    </source>
</reference>
<evidence type="ECO:0000256" key="1">
    <source>
        <dbReference type="ARBA" id="ARBA00005952"/>
    </source>
</evidence>
<dbReference type="CDD" id="cd00619">
    <property type="entry name" value="Terminator_NusB"/>
    <property type="match status" value="1"/>
</dbReference>
<evidence type="ECO:0000256" key="2">
    <source>
        <dbReference type="ARBA" id="ARBA00022814"/>
    </source>
</evidence>
<dbReference type="GO" id="GO:0003723">
    <property type="term" value="F:RNA binding"/>
    <property type="evidence" value="ECO:0007669"/>
    <property type="project" value="UniProtKB-UniRule"/>
</dbReference>
<evidence type="ECO:0000313" key="8">
    <source>
        <dbReference type="EMBL" id="AAX16628.1"/>
    </source>
</evidence>
<gene>
    <name evidence="6" type="primary">nusB</name>
    <name evidence="8" type="ordered locus">BH0107</name>
</gene>
<evidence type="ECO:0000256" key="3">
    <source>
        <dbReference type="ARBA" id="ARBA00022884"/>
    </source>
</evidence>
<dbReference type="Proteomes" id="UP000008834">
    <property type="component" value="Chromosome"/>
</dbReference>
<dbReference type="NCBIfam" id="TIGR01951">
    <property type="entry name" value="nusB"/>
    <property type="match status" value="1"/>
</dbReference>
<name>A0AA34WD87_BORHD</name>
<dbReference type="SUPFAM" id="SSF48013">
    <property type="entry name" value="NusB-like"/>
    <property type="match status" value="1"/>
</dbReference>
<keyword evidence="4 6" id="KW-0805">Transcription regulation</keyword>
<dbReference type="Pfam" id="PF01029">
    <property type="entry name" value="NusB"/>
    <property type="match status" value="1"/>
</dbReference>
<dbReference type="GO" id="GO:0005829">
    <property type="term" value="C:cytosol"/>
    <property type="evidence" value="ECO:0007669"/>
    <property type="project" value="TreeGrafter"/>
</dbReference>
<keyword evidence="2 6" id="KW-0889">Transcription antitermination</keyword>
<keyword evidence="3 6" id="KW-0694">RNA-binding</keyword>
<comment type="function">
    <text evidence="6">Involved in transcription antitermination. Required for transcription of ribosomal RNA (rRNA) genes. Binds specifically to the boxA antiterminator sequence of the ribosomal RNA (rrn) operons.</text>
</comment>
<keyword evidence="5 6" id="KW-0804">Transcription</keyword>
<evidence type="ECO:0000256" key="6">
    <source>
        <dbReference type="HAMAP-Rule" id="MF_00073"/>
    </source>
</evidence>
<feature type="domain" description="NusB/RsmB/TIM44" evidence="7">
    <location>
        <begin position="7"/>
        <end position="136"/>
    </location>
</feature>
<dbReference type="Gene3D" id="1.10.940.10">
    <property type="entry name" value="NusB-like"/>
    <property type="match status" value="1"/>
</dbReference>
<accession>A0AA34WD87</accession>
<evidence type="ECO:0000256" key="4">
    <source>
        <dbReference type="ARBA" id="ARBA00023015"/>
    </source>
</evidence>
<evidence type="ECO:0000256" key="5">
    <source>
        <dbReference type="ARBA" id="ARBA00023163"/>
    </source>
</evidence>
<dbReference type="PANTHER" id="PTHR11078">
    <property type="entry name" value="N UTILIZATION SUBSTANCE PROTEIN B-RELATED"/>
    <property type="match status" value="1"/>
</dbReference>
<evidence type="ECO:0000259" key="7">
    <source>
        <dbReference type="Pfam" id="PF01029"/>
    </source>
</evidence>
<proteinExistence type="inferred from homology"/>
<protein>
    <recommendedName>
        <fullName evidence="6">Transcription antitermination protein NusB</fullName>
    </recommendedName>
    <alternativeName>
        <fullName evidence="6">Antitermination factor NusB</fullName>
    </alternativeName>
</protein>
<dbReference type="HAMAP" id="MF_00073">
    <property type="entry name" value="NusB"/>
    <property type="match status" value="1"/>
</dbReference>